<dbReference type="SMART" id="SM00345">
    <property type="entry name" value="HTH_GNTR"/>
    <property type="match status" value="1"/>
</dbReference>
<dbReference type="CDD" id="cd07377">
    <property type="entry name" value="WHTH_GntR"/>
    <property type="match status" value="1"/>
</dbReference>
<dbReference type="RefSeq" id="WP_380974461.1">
    <property type="nucleotide sequence ID" value="NZ_JBHTEF010000001.1"/>
</dbReference>
<gene>
    <name evidence="5" type="ORF">ACFQWG_08715</name>
</gene>
<evidence type="ECO:0000256" key="2">
    <source>
        <dbReference type="ARBA" id="ARBA00023125"/>
    </source>
</evidence>
<evidence type="ECO:0000313" key="6">
    <source>
        <dbReference type="Proteomes" id="UP001596527"/>
    </source>
</evidence>
<dbReference type="InterPro" id="IPR036390">
    <property type="entry name" value="WH_DNA-bd_sf"/>
</dbReference>
<evidence type="ECO:0000256" key="3">
    <source>
        <dbReference type="ARBA" id="ARBA00023163"/>
    </source>
</evidence>
<dbReference type="InterPro" id="IPR000524">
    <property type="entry name" value="Tscrpt_reg_HTH_GntR"/>
</dbReference>
<dbReference type="SUPFAM" id="SSF46785">
    <property type="entry name" value="Winged helix' DNA-binding domain"/>
    <property type="match status" value="1"/>
</dbReference>
<organism evidence="5 6">
    <name type="scientific">Schaalia naturae</name>
    <dbReference type="NCBI Taxonomy" id="635203"/>
    <lineage>
        <taxon>Bacteria</taxon>
        <taxon>Bacillati</taxon>
        <taxon>Actinomycetota</taxon>
        <taxon>Actinomycetes</taxon>
        <taxon>Actinomycetales</taxon>
        <taxon>Actinomycetaceae</taxon>
        <taxon>Schaalia</taxon>
    </lineage>
</organism>
<evidence type="ECO:0000256" key="1">
    <source>
        <dbReference type="ARBA" id="ARBA00023015"/>
    </source>
</evidence>
<keyword evidence="2" id="KW-0238">DNA-binding</keyword>
<keyword evidence="3" id="KW-0804">Transcription</keyword>
<evidence type="ECO:0000259" key="4">
    <source>
        <dbReference type="PROSITE" id="PS50949"/>
    </source>
</evidence>
<protein>
    <submittedName>
        <fullName evidence="5">GntR family transcriptional regulator</fullName>
    </submittedName>
</protein>
<dbReference type="PROSITE" id="PS50949">
    <property type="entry name" value="HTH_GNTR"/>
    <property type="match status" value="1"/>
</dbReference>
<evidence type="ECO:0000313" key="5">
    <source>
        <dbReference type="EMBL" id="MFC7581275.1"/>
    </source>
</evidence>
<keyword evidence="6" id="KW-1185">Reference proteome</keyword>
<keyword evidence="1" id="KW-0805">Transcription regulation</keyword>
<accession>A0ABW2SMB9</accession>
<reference evidence="6" key="1">
    <citation type="journal article" date="2019" name="Int. J. Syst. Evol. Microbiol.">
        <title>The Global Catalogue of Microorganisms (GCM) 10K type strain sequencing project: providing services to taxonomists for standard genome sequencing and annotation.</title>
        <authorList>
            <consortium name="The Broad Institute Genomics Platform"/>
            <consortium name="The Broad Institute Genome Sequencing Center for Infectious Disease"/>
            <person name="Wu L."/>
            <person name="Ma J."/>
        </authorList>
    </citation>
    <scope>NUCLEOTIDE SEQUENCE [LARGE SCALE GENOMIC DNA]</scope>
    <source>
        <strain evidence="6">CCUG 56698</strain>
    </source>
</reference>
<dbReference type="PANTHER" id="PTHR38445:SF6">
    <property type="entry name" value="GNTR-FAMILY TRANSCRIPTIONAL REGULATOR"/>
    <property type="match status" value="1"/>
</dbReference>
<dbReference type="InterPro" id="IPR036388">
    <property type="entry name" value="WH-like_DNA-bd_sf"/>
</dbReference>
<feature type="domain" description="HTH gntR-type" evidence="4">
    <location>
        <begin position="11"/>
        <end position="79"/>
    </location>
</feature>
<sequence>MNRGSARGDTRPIWIQLSDEYRRRIAAGEWRAGARIPSVRELALESGVNPNTVQRALAELDARGLTAAERTTGRFVTVDAAAVDAVRADLAGATTDEHIRTLRGLGIGIDDALRLLTERWPLTKGE</sequence>
<comment type="caution">
    <text evidence="5">The sequence shown here is derived from an EMBL/GenBank/DDBJ whole genome shotgun (WGS) entry which is preliminary data.</text>
</comment>
<name>A0ABW2SMB9_9ACTO</name>
<proteinExistence type="predicted"/>
<dbReference type="PANTHER" id="PTHR38445">
    <property type="entry name" value="HTH-TYPE TRANSCRIPTIONAL REPRESSOR YTRA"/>
    <property type="match status" value="1"/>
</dbReference>
<dbReference type="Pfam" id="PF00392">
    <property type="entry name" value="GntR"/>
    <property type="match status" value="1"/>
</dbReference>
<dbReference type="Gene3D" id="1.10.10.10">
    <property type="entry name" value="Winged helix-like DNA-binding domain superfamily/Winged helix DNA-binding domain"/>
    <property type="match status" value="1"/>
</dbReference>
<dbReference type="EMBL" id="JBHTEF010000001">
    <property type="protein sequence ID" value="MFC7581275.1"/>
    <property type="molecule type" value="Genomic_DNA"/>
</dbReference>
<dbReference type="Proteomes" id="UP001596527">
    <property type="component" value="Unassembled WGS sequence"/>
</dbReference>